<dbReference type="InterPro" id="IPR004839">
    <property type="entry name" value="Aminotransferase_I/II_large"/>
</dbReference>
<dbReference type="Pfam" id="PF00155">
    <property type="entry name" value="Aminotran_1_2"/>
    <property type="match status" value="1"/>
</dbReference>
<evidence type="ECO:0000256" key="9">
    <source>
        <dbReference type="HAMAP-Rule" id="MF_01023"/>
    </source>
</evidence>
<comment type="pathway">
    <text evidence="2 9">Amino-acid biosynthesis; L-histidine biosynthesis; L-histidine from 5-phospho-alpha-D-ribose 1-diphosphate: step 7/9.</text>
</comment>
<dbReference type="GO" id="GO:0000105">
    <property type="term" value="P:L-histidine biosynthetic process"/>
    <property type="evidence" value="ECO:0007669"/>
    <property type="project" value="UniProtKB-UniRule"/>
</dbReference>
<keyword evidence="6 9" id="KW-0808">Transferase</keyword>
<dbReference type="Gene3D" id="3.90.1150.10">
    <property type="entry name" value="Aspartate Aminotransferase, domain 1"/>
    <property type="match status" value="1"/>
</dbReference>
<dbReference type="InterPro" id="IPR015421">
    <property type="entry name" value="PyrdxlP-dep_Trfase_major"/>
</dbReference>
<dbReference type="PANTHER" id="PTHR43643">
    <property type="entry name" value="HISTIDINOL-PHOSPHATE AMINOTRANSFERASE 2"/>
    <property type="match status" value="1"/>
</dbReference>
<gene>
    <name evidence="9 11" type="primary">hisC</name>
    <name evidence="11" type="ORF">DSCO28_01190</name>
</gene>
<dbReference type="HAMAP" id="MF_01023">
    <property type="entry name" value="HisC_aminotrans_2"/>
    <property type="match status" value="1"/>
</dbReference>
<evidence type="ECO:0000256" key="6">
    <source>
        <dbReference type="ARBA" id="ARBA00022679"/>
    </source>
</evidence>
<dbReference type="GO" id="GO:0004400">
    <property type="term" value="F:histidinol-phosphate transaminase activity"/>
    <property type="evidence" value="ECO:0007669"/>
    <property type="project" value="UniProtKB-UniRule"/>
</dbReference>
<feature type="domain" description="Aminotransferase class I/classII large" evidence="10">
    <location>
        <begin position="33"/>
        <end position="357"/>
    </location>
</feature>
<evidence type="ECO:0000256" key="8">
    <source>
        <dbReference type="ARBA" id="ARBA00047481"/>
    </source>
</evidence>
<dbReference type="KEGG" id="dov:DSCO28_01190"/>
<evidence type="ECO:0000256" key="5">
    <source>
        <dbReference type="ARBA" id="ARBA00022576"/>
    </source>
</evidence>
<keyword evidence="9" id="KW-0028">Amino-acid biosynthesis</keyword>
<dbReference type="InterPro" id="IPR015424">
    <property type="entry name" value="PyrdxlP-dep_Trfase"/>
</dbReference>
<evidence type="ECO:0000313" key="12">
    <source>
        <dbReference type="Proteomes" id="UP000425960"/>
    </source>
</evidence>
<keyword evidence="7 9" id="KW-0663">Pyridoxal phosphate</keyword>
<dbReference type="Proteomes" id="UP000425960">
    <property type="component" value="Chromosome"/>
</dbReference>
<keyword evidence="9" id="KW-0368">Histidine biosynthesis</keyword>
<evidence type="ECO:0000256" key="3">
    <source>
        <dbReference type="ARBA" id="ARBA00007970"/>
    </source>
</evidence>
<evidence type="ECO:0000259" key="10">
    <source>
        <dbReference type="Pfam" id="PF00155"/>
    </source>
</evidence>
<sequence length="364" mass="39551">MMKLNIPDYIQTIAPYVPGKPLESLEREYGIRDSVKLASNENPLGPSPKALAAIQNSLAMLHRYPDGAGHCLTEKIAAVNGIAPGNVVVGNGSDDIIALLIRALVRPGDRVVVPKPSFLMYDISANAAGAVVDSAPLKDLSMDLDGMAARVDADTRLVFICNPNNPTGTVISREAFEAFMERLPEGVVVVVDEAYIEFARDPGCLKTGQPMDLKRPIVTLRTFSKVYGLAGLRVGYGIMPAALAEVIHRVRQPFNVNSMAQAAAVAALDDTDFLEKSVDLVHRGLETLYAGLDVLGLAYHKTETNFFLIDVDRSAGEVFEKMLRKGVIVRSMQSYGFPTCIRINVGLEHENQRFLKALESVIQA</sequence>
<name>A0A5K7ZQH4_9BACT</name>
<dbReference type="NCBIfam" id="TIGR01141">
    <property type="entry name" value="hisC"/>
    <property type="match status" value="1"/>
</dbReference>
<reference evidence="11 12" key="1">
    <citation type="submission" date="2019-11" db="EMBL/GenBank/DDBJ databases">
        <title>Comparative genomics of hydrocarbon-degrading Desulfosarcina strains.</title>
        <authorList>
            <person name="Watanabe M."/>
            <person name="Kojima H."/>
            <person name="Fukui M."/>
        </authorList>
    </citation>
    <scope>NUCLEOTIDE SEQUENCE [LARGE SCALE GENOMIC DNA]</scope>
    <source>
        <strain evidence="11 12">28bB2T</strain>
    </source>
</reference>
<dbReference type="RefSeq" id="WP_331460243.1">
    <property type="nucleotide sequence ID" value="NZ_AP021876.1"/>
</dbReference>
<dbReference type="EMBL" id="AP021876">
    <property type="protein sequence ID" value="BBO79553.1"/>
    <property type="molecule type" value="Genomic_DNA"/>
</dbReference>
<evidence type="ECO:0000256" key="2">
    <source>
        <dbReference type="ARBA" id="ARBA00005011"/>
    </source>
</evidence>
<keyword evidence="5 9" id="KW-0032">Aminotransferase</keyword>
<dbReference type="EC" id="2.6.1.9" evidence="9"/>
<comment type="catalytic activity">
    <reaction evidence="8 9">
        <text>L-histidinol phosphate + 2-oxoglutarate = 3-(imidazol-4-yl)-2-oxopropyl phosphate + L-glutamate</text>
        <dbReference type="Rhea" id="RHEA:23744"/>
        <dbReference type="ChEBI" id="CHEBI:16810"/>
        <dbReference type="ChEBI" id="CHEBI:29985"/>
        <dbReference type="ChEBI" id="CHEBI:57766"/>
        <dbReference type="ChEBI" id="CHEBI:57980"/>
        <dbReference type="EC" id="2.6.1.9"/>
    </reaction>
</comment>
<evidence type="ECO:0000256" key="7">
    <source>
        <dbReference type="ARBA" id="ARBA00022898"/>
    </source>
</evidence>
<dbReference type="Gene3D" id="3.40.640.10">
    <property type="entry name" value="Type I PLP-dependent aspartate aminotransferase-like (Major domain)"/>
    <property type="match status" value="1"/>
</dbReference>
<dbReference type="GO" id="GO:0030170">
    <property type="term" value="F:pyridoxal phosphate binding"/>
    <property type="evidence" value="ECO:0007669"/>
    <property type="project" value="InterPro"/>
</dbReference>
<dbReference type="InterPro" id="IPR005861">
    <property type="entry name" value="HisP_aminotrans"/>
</dbReference>
<comment type="subunit">
    <text evidence="4 9">Homodimer.</text>
</comment>
<accession>A0A5K7ZQH4</accession>
<dbReference type="InterPro" id="IPR015422">
    <property type="entry name" value="PyrdxlP-dep_Trfase_small"/>
</dbReference>
<dbReference type="PANTHER" id="PTHR43643:SF3">
    <property type="entry name" value="HISTIDINOL-PHOSPHATE AMINOTRANSFERASE"/>
    <property type="match status" value="1"/>
</dbReference>
<evidence type="ECO:0000256" key="1">
    <source>
        <dbReference type="ARBA" id="ARBA00001933"/>
    </source>
</evidence>
<organism evidence="11 12">
    <name type="scientific">Desulfosarcina ovata subsp. sediminis</name>
    <dbReference type="NCBI Taxonomy" id="885957"/>
    <lineage>
        <taxon>Bacteria</taxon>
        <taxon>Pseudomonadati</taxon>
        <taxon>Thermodesulfobacteriota</taxon>
        <taxon>Desulfobacteria</taxon>
        <taxon>Desulfobacterales</taxon>
        <taxon>Desulfosarcinaceae</taxon>
        <taxon>Desulfosarcina</taxon>
    </lineage>
</organism>
<dbReference type="AlphaFoldDB" id="A0A5K7ZQH4"/>
<dbReference type="InterPro" id="IPR050106">
    <property type="entry name" value="HistidinolP_aminotransfase"/>
</dbReference>
<dbReference type="SUPFAM" id="SSF53383">
    <property type="entry name" value="PLP-dependent transferases"/>
    <property type="match status" value="1"/>
</dbReference>
<comment type="cofactor">
    <cofactor evidence="1 9">
        <name>pyridoxal 5'-phosphate</name>
        <dbReference type="ChEBI" id="CHEBI:597326"/>
    </cofactor>
</comment>
<comment type="similarity">
    <text evidence="3 9">Belongs to the class-II pyridoxal-phosphate-dependent aminotransferase family. Histidinol-phosphate aminotransferase subfamily.</text>
</comment>
<proteinExistence type="inferred from homology"/>
<evidence type="ECO:0000256" key="4">
    <source>
        <dbReference type="ARBA" id="ARBA00011738"/>
    </source>
</evidence>
<dbReference type="CDD" id="cd00609">
    <property type="entry name" value="AAT_like"/>
    <property type="match status" value="1"/>
</dbReference>
<dbReference type="UniPathway" id="UPA00031">
    <property type="reaction ID" value="UER00012"/>
</dbReference>
<evidence type="ECO:0000313" key="11">
    <source>
        <dbReference type="EMBL" id="BBO79553.1"/>
    </source>
</evidence>
<feature type="modified residue" description="N6-(pyridoxal phosphate)lysine" evidence="9">
    <location>
        <position position="225"/>
    </location>
</feature>
<protein>
    <recommendedName>
        <fullName evidence="9">Histidinol-phosphate aminotransferase</fullName>
        <ecNumber evidence="9">2.6.1.9</ecNumber>
    </recommendedName>
    <alternativeName>
        <fullName evidence="9">Imidazole acetol-phosphate transaminase</fullName>
    </alternativeName>
</protein>